<gene>
    <name evidence="3" type="ORF">B0H63DRAFT_147874</name>
</gene>
<evidence type="ECO:0000313" key="3">
    <source>
        <dbReference type="EMBL" id="KAK3387061.1"/>
    </source>
</evidence>
<dbReference type="InterPro" id="IPR018744">
    <property type="entry name" value="DUF2293"/>
</dbReference>
<keyword evidence="4" id="KW-1185">Reference proteome</keyword>
<dbReference type="AlphaFoldDB" id="A0AAE0NSV2"/>
<feature type="region of interest" description="Disordered" evidence="1">
    <location>
        <begin position="702"/>
        <end position="723"/>
    </location>
</feature>
<comment type="caution">
    <text evidence="3">The sequence shown here is derived from an EMBL/GenBank/DDBJ whole genome shotgun (WGS) entry which is preliminary data.</text>
</comment>
<feature type="compositionally biased region" description="Basic and acidic residues" evidence="1">
    <location>
        <begin position="369"/>
        <end position="383"/>
    </location>
</feature>
<feature type="region of interest" description="Disordered" evidence="1">
    <location>
        <begin position="1"/>
        <end position="45"/>
    </location>
</feature>
<name>A0AAE0NSV2_9PEZI</name>
<protein>
    <recommendedName>
        <fullName evidence="2">DUF2293 domain-containing protein</fullName>
    </recommendedName>
</protein>
<accession>A0AAE0NSV2</accession>
<reference evidence="3" key="1">
    <citation type="journal article" date="2023" name="Mol. Phylogenet. Evol.">
        <title>Genome-scale phylogeny and comparative genomics of the fungal order Sordariales.</title>
        <authorList>
            <person name="Hensen N."/>
            <person name="Bonometti L."/>
            <person name="Westerberg I."/>
            <person name="Brannstrom I.O."/>
            <person name="Guillou S."/>
            <person name="Cros-Aarteil S."/>
            <person name="Calhoun S."/>
            <person name="Haridas S."/>
            <person name="Kuo A."/>
            <person name="Mondo S."/>
            <person name="Pangilinan J."/>
            <person name="Riley R."/>
            <person name="LaButti K."/>
            <person name="Andreopoulos B."/>
            <person name="Lipzen A."/>
            <person name="Chen C."/>
            <person name="Yan M."/>
            <person name="Daum C."/>
            <person name="Ng V."/>
            <person name="Clum A."/>
            <person name="Steindorff A."/>
            <person name="Ohm R.A."/>
            <person name="Martin F."/>
            <person name="Silar P."/>
            <person name="Natvig D.O."/>
            <person name="Lalanne C."/>
            <person name="Gautier V."/>
            <person name="Ament-Velasquez S.L."/>
            <person name="Kruys A."/>
            <person name="Hutchinson M.I."/>
            <person name="Powell A.J."/>
            <person name="Barry K."/>
            <person name="Miller A.N."/>
            <person name="Grigoriev I.V."/>
            <person name="Debuchy R."/>
            <person name="Gladieux P."/>
            <person name="Hiltunen Thoren M."/>
            <person name="Johannesson H."/>
        </authorList>
    </citation>
    <scope>NUCLEOTIDE SEQUENCE</scope>
    <source>
        <strain evidence="3">CBS 232.78</strain>
    </source>
</reference>
<reference evidence="3" key="2">
    <citation type="submission" date="2023-06" db="EMBL/GenBank/DDBJ databases">
        <authorList>
            <consortium name="Lawrence Berkeley National Laboratory"/>
            <person name="Haridas S."/>
            <person name="Hensen N."/>
            <person name="Bonometti L."/>
            <person name="Westerberg I."/>
            <person name="Brannstrom I.O."/>
            <person name="Guillou S."/>
            <person name="Cros-Aarteil S."/>
            <person name="Calhoun S."/>
            <person name="Kuo A."/>
            <person name="Mondo S."/>
            <person name="Pangilinan J."/>
            <person name="Riley R."/>
            <person name="LaButti K."/>
            <person name="Andreopoulos B."/>
            <person name="Lipzen A."/>
            <person name="Chen C."/>
            <person name="Yanf M."/>
            <person name="Daum C."/>
            <person name="Ng V."/>
            <person name="Clum A."/>
            <person name="Steindorff A."/>
            <person name="Ohm R."/>
            <person name="Martin F."/>
            <person name="Silar P."/>
            <person name="Natvig D."/>
            <person name="Lalanne C."/>
            <person name="Gautier V."/>
            <person name="Ament-velasquez S.L."/>
            <person name="Kruys A."/>
            <person name="Hutchinson M.I."/>
            <person name="Powell A.J."/>
            <person name="Barry K."/>
            <person name="Miller A.N."/>
            <person name="Grigoriev I.V."/>
            <person name="Debuchy R."/>
            <person name="Gladieux P."/>
            <person name="Thoren M.H."/>
            <person name="Johannesson H."/>
        </authorList>
    </citation>
    <scope>NUCLEOTIDE SEQUENCE</scope>
    <source>
        <strain evidence="3">CBS 232.78</strain>
    </source>
</reference>
<proteinExistence type="predicted"/>
<feature type="region of interest" description="Disordered" evidence="1">
    <location>
        <begin position="287"/>
        <end position="453"/>
    </location>
</feature>
<feature type="compositionally biased region" description="Acidic residues" evidence="1">
    <location>
        <begin position="289"/>
        <end position="309"/>
    </location>
</feature>
<feature type="compositionally biased region" description="Basic residues" evidence="1">
    <location>
        <begin position="353"/>
        <end position="368"/>
    </location>
</feature>
<evidence type="ECO:0000313" key="4">
    <source>
        <dbReference type="Proteomes" id="UP001285441"/>
    </source>
</evidence>
<feature type="compositionally biased region" description="Basic and acidic residues" evidence="1">
    <location>
        <begin position="18"/>
        <end position="31"/>
    </location>
</feature>
<evidence type="ECO:0000259" key="2">
    <source>
        <dbReference type="Pfam" id="PF10056"/>
    </source>
</evidence>
<dbReference type="Pfam" id="PF10056">
    <property type="entry name" value="DUF2293"/>
    <property type="match status" value="1"/>
</dbReference>
<dbReference type="PANTHER" id="PTHR38113:SF1">
    <property type="entry name" value="DUF2293 DOMAIN-CONTAINING PROTEIN"/>
    <property type="match status" value="1"/>
</dbReference>
<sequence>MGKQKSVGRGPGAPSGSHAKERHVMDRRGNLHDWSAPLPPDLRARRDLPKLKTQHKSWFEFVENKEKKKKLEYEITTNREPPPGFEFVPVGNPSLTTACKEISREQGAMIFIVTSTRGGVSQDLSLHLNRIGHHIRQSIADEARESLGDDEQLVQITANPGSPEPIPVRQEDINRQADAALKDLFPRIPNTDRQMIIEHAFNKSNGRSGPVGLAPNIPLSRRVQLAVLAHIRHTHTRYDELLRETTWGNARRAVEPVCLDVLVKWRGDEENGRDELDEILREVIVISDSESDDDGDDDGDDDDGEDESSDASPPRVAVGEQQLPRSSTLPPSLVPVNAAHSRTNSGQFGSQLTRKRKKYARSAARKSRRLNERAAKRTERGLDRAQAAWQEAVDRQRLQAQESAHPAGPVVTERPASHAHLVRPAEPEYTNPGFRGVQSSGQPPHHTRQHSYGTSLQPVAEVYQSNWERQNYANYGVTQQQTASPSVFRLPQENRMPESTMSNGFRPINESRIAFHTGTNVERVRHDNQDDLKDHLVKSIEPASPASSHFPAQFSSQLQLADQPYHTEGNFRGMRANVESLSRSYKMPSGEASAAQGHQVLRPRDDFVILPPRYETTRASARPGPRPEPTAMSVLQPRGITREYDAPPSPGSLGQHYLPPHRNSVVTRENRPTLGPVSRPIWIGDNNLVLRSEDRPILIPDSRPPSQLMTHSSYPHSSVQYRPQSASTRNLQAMDAKYVHAEDRGYQYIDSSGDRHIESKSNDFVEIVRVSNRFPRRHEPDPVLIDSPLYERRPKSTDPEPRRTKVIPHEFQVFRETNQEIQEREAASSELFRTTAANHEVSTNHQVQGGNPPRPHFISIPFGRAESVGQAAYRENTKFGIPRHPVGYSSNSQRQERVVGIEYAQPRQLSDTHALPERIYDYDNDGDRIYTSRGPSQRLALPVNDYQALYDRSIQRRDEIITID</sequence>
<organism evidence="3 4">
    <name type="scientific">Podospora didyma</name>
    <dbReference type="NCBI Taxonomy" id="330526"/>
    <lineage>
        <taxon>Eukaryota</taxon>
        <taxon>Fungi</taxon>
        <taxon>Dikarya</taxon>
        <taxon>Ascomycota</taxon>
        <taxon>Pezizomycotina</taxon>
        <taxon>Sordariomycetes</taxon>
        <taxon>Sordariomycetidae</taxon>
        <taxon>Sordariales</taxon>
        <taxon>Podosporaceae</taxon>
        <taxon>Podospora</taxon>
    </lineage>
</organism>
<feature type="domain" description="DUF2293" evidence="2">
    <location>
        <begin position="180"/>
        <end position="266"/>
    </location>
</feature>
<feature type="compositionally biased region" description="Polar residues" evidence="1">
    <location>
        <begin position="704"/>
        <end position="723"/>
    </location>
</feature>
<dbReference type="PANTHER" id="PTHR38113">
    <property type="match status" value="1"/>
</dbReference>
<feature type="compositionally biased region" description="Polar residues" evidence="1">
    <location>
        <begin position="340"/>
        <end position="352"/>
    </location>
</feature>
<dbReference type="EMBL" id="JAULSW010000003">
    <property type="protein sequence ID" value="KAK3387061.1"/>
    <property type="molecule type" value="Genomic_DNA"/>
</dbReference>
<evidence type="ECO:0000256" key="1">
    <source>
        <dbReference type="SAM" id="MobiDB-lite"/>
    </source>
</evidence>
<dbReference type="Proteomes" id="UP001285441">
    <property type="component" value="Unassembled WGS sequence"/>
</dbReference>